<dbReference type="Gene3D" id="1.10.760.10">
    <property type="entry name" value="Cytochrome c-like domain"/>
    <property type="match status" value="1"/>
</dbReference>
<dbReference type="AlphaFoldDB" id="B4SHC0"/>
<protein>
    <recommendedName>
        <fullName evidence="6">Cytochrome c domain-containing protein</fullName>
    </recommendedName>
</protein>
<evidence type="ECO:0000256" key="4">
    <source>
        <dbReference type="PROSITE-ProRule" id="PRU00433"/>
    </source>
</evidence>
<proteinExistence type="predicted"/>
<dbReference type="GO" id="GO:0046872">
    <property type="term" value="F:metal ion binding"/>
    <property type="evidence" value="ECO:0007669"/>
    <property type="project" value="UniProtKB-KW"/>
</dbReference>
<dbReference type="OrthoDB" id="595375at2"/>
<keyword evidence="5" id="KW-0732">Signal</keyword>
<dbReference type="GO" id="GO:0020037">
    <property type="term" value="F:heme binding"/>
    <property type="evidence" value="ECO:0007669"/>
    <property type="project" value="InterPro"/>
</dbReference>
<dbReference type="RefSeq" id="WP_012508078.1">
    <property type="nucleotide sequence ID" value="NC_011060.1"/>
</dbReference>
<evidence type="ECO:0000256" key="1">
    <source>
        <dbReference type="ARBA" id="ARBA00022617"/>
    </source>
</evidence>
<dbReference type="eggNOG" id="COG2010">
    <property type="taxonomic scope" value="Bacteria"/>
</dbReference>
<feature type="domain" description="Cytochrome c" evidence="6">
    <location>
        <begin position="22"/>
        <end position="117"/>
    </location>
</feature>
<keyword evidence="3 4" id="KW-0408">Iron</keyword>
<name>B4SHC0_PELPB</name>
<sequence length="136" mass="14911" precursor="true">MKRLVLVMGMALFINPAADAATKTLDGQAIFDRNCSVCHTVSPPPKSAPPIAPLASRYRIKFKTKEEGVNHMVAFLKSPNTQNAVESQAIRRFGLMPPSPLSEPELRVVAGWVWDQYNPATGACGGLRNKGRMNQY</sequence>
<evidence type="ECO:0000259" key="6">
    <source>
        <dbReference type="PROSITE" id="PS51007"/>
    </source>
</evidence>
<evidence type="ECO:0000313" key="8">
    <source>
        <dbReference type="Proteomes" id="UP000002724"/>
    </source>
</evidence>
<dbReference type="InterPro" id="IPR036909">
    <property type="entry name" value="Cyt_c-like_dom_sf"/>
</dbReference>
<keyword evidence="8" id="KW-1185">Reference proteome</keyword>
<evidence type="ECO:0000256" key="2">
    <source>
        <dbReference type="ARBA" id="ARBA00022723"/>
    </source>
</evidence>
<evidence type="ECO:0000256" key="5">
    <source>
        <dbReference type="SAM" id="SignalP"/>
    </source>
</evidence>
<dbReference type="GO" id="GO:0009055">
    <property type="term" value="F:electron transfer activity"/>
    <property type="evidence" value="ECO:0007669"/>
    <property type="project" value="InterPro"/>
</dbReference>
<dbReference type="HOGENOM" id="CLU_126606_1_0_10"/>
<dbReference type="KEGG" id="pph:Ppha_1322"/>
<dbReference type="Pfam" id="PF00034">
    <property type="entry name" value="Cytochrom_C"/>
    <property type="match status" value="1"/>
</dbReference>
<dbReference type="InterPro" id="IPR009056">
    <property type="entry name" value="Cyt_c-like_dom"/>
</dbReference>
<evidence type="ECO:0000256" key="3">
    <source>
        <dbReference type="ARBA" id="ARBA00023004"/>
    </source>
</evidence>
<keyword evidence="1 4" id="KW-0349">Heme</keyword>
<keyword evidence="2 4" id="KW-0479">Metal-binding</keyword>
<evidence type="ECO:0000313" key="7">
    <source>
        <dbReference type="EMBL" id="ACF43587.1"/>
    </source>
</evidence>
<gene>
    <name evidence="7" type="ordered locus">Ppha_1322</name>
</gene>
<organism evidence="7 8">
    <name type="scientific">Pelodictyon phaeoclathratiforme (strain DSM 5477 / BU-1)</name>
    <dbReference type="NCBI Taxonomy" id="324925"/>
    <lineage>
        <taxon>Bacteria</taxon>
        <taxon>Pseudomonadati</taxon>
        <taxon>Chlorobiota</taxon>
        <taxon>Chlorobiia</taxon>
        <taxon>Chlorobiales</taxon>
        <taxon>Chlorobiaceae</taxon>
        <taxon>Chlorobium/Pelodictyon group</taxon>
        <taxon>Pelodictyon</taxon>
    </lineage>
</organism>
<dbReference type="SUPFAM" id="SSF46626">
    <property type="entry name" value="Cytochrome c"/>
    <property type="match status" value="1"/>
</dbReference>
<dbReference type="EMBL" id="CP001110">
    <property type="protein sequence ID" value="ACF43587.1"/>
    <property type="molecule type" value="Genomic_DNA"/>
</dbReference>
<reference evidence="7 8" key="1">
    <citation type="submission" date="2008-06" db="EMBL/GenBank/DDBJ databases">
        <title>Complete sequence of Pelodictyon phaeoclathratiforme BU-1.</title>
        <authorList>
            <consortium name="US DOE Joint Genome Institute"/>
            <person name="Lucas S."/>
            <person name="Copeland A."/>
            <person name="Lapidus A."/>
            <person name="Glavina del Rio T."/>
            <person name="Dalin E."/>
            <person name="Tice H."/>
            <person name="Bruce D."/>
            <person name="Goodwin L."/>
            <person name="Pitluck S."/>
            <person name="Schmutz J."/>
            <person name="Larimer F."/>
            <person name="Land M."/>
            <person name="Hauser L."/>
            <person name="Kyrpides N."/>
            <person name="Mikhailova N."/>
            <person name="Liu Z."/>
            <person name="Li T."/>
            <person name="Zhao F."/>
            <person name="Overmann J."/>
            <person name="Bryant D.A."/>
            <person name="Richardson P."/>
        </authorList>
    </citation>
    <scope>NUCLEOTIDE SEQUENCE [LARGE SCALE GENOMIC DNA]</scope>
    <source>
        <strain evidence="8">DSM 5477 / BU-1</strain>
    </source>
</reference>
<accession>B4SHC0</accession>
<feature type="signal peptide" evidence="5">
    <location>
        <begin position="1"/>
        <end position="20"/>
    </location>
</feature>
<dbReference type="STRING" id="324925.Ppha_1322"/>
<dbReference type="Proteomes" id="UP000002724">
    <property type="component" value="Chromosome"/>
</dbReference>
<feature type="chain" id="PRO_5002825954" description="Cytochrome c domain-containing protein" evidence="5">
    <location>
        <begin position="21"/>
        <end position="136"/>
    </location>
</feature>
<dbReference type="PROSITE" id="PS51007">
    <property type="entry name" value="CYTC"/>
    <property type="match status" value="1"/>
</dbReference>